<dbReference type="CDD" id="cd03443">
    <property type="entry name" value="PaaI_thioesterase"/>
    <property type="match status" value="1"/>
</dbReference>
<dbReference type="Proteomes" id="UP000501053">
    <property type="component" value="Chromosome"/>
</dbReference>
<feature type="domain" description="Thioesterase" evidence="1">
    <location>
        <begin position="35"/>
        <end position="118"/>
    </location>
</feature>
<reference evidence="2 3" key="1">
    <citation type="submission" date="2020-03" db="EMBL/GenBank/DDBJ databases">
        <title>Complete Genome Sequence of Halomonas meridiana strain Eplume2, isolated from hydrothermal-plume in the north east Pacific Ocean.</title>
        <authorList>
            <person name="Kurihara Y."/>
            <person name="Kawai S."/>
            <person name="Sakai A."/>
            <person name="Galipon J."/>
            <person name="Arakawa K."/>
        </authorList>
    </citation>
    <scope>NUCLEOTIDE SEQUENCE [LARGE SCALE GENOMIC DNA]</scope>
    <source>
        <strain evidence="2 3">Eplume2</strain>
    </source>
</reference>
<dbReference type="Pfam" id="PF03061">
    <property type="entry name" value="4HBT"/>
    <property type="match status" value="1"/>
</dbReference>
<dbReference type="GO" id="GO:0016790">
    <property type="term" value="F:thiolester hydrolase activity"/>
    <property type="evidence" value="ECO:0007669"/>
    <property type="project" value="UniProtKB-ARBA"/>
</dbReference>
<name>A0A6F8XGY5_9GAMM</name>
<dbReference type="EMBL" id="AP022869">
    <property type="protein sequence ID" value="BCB72617.1"/>
    <property type="molecule type" value="Genomic_DNA"/>
</dbReference>
<keyword evidence="3" id="KW-1185">Reference proteome</keyword>
<dbReference type="Gene3D" id="3.10.129.10">
    <property type="entry name" value="Hotdog Thioesterase"/>
    <property type="match status" value="1"/>
</dbReference>
<dbReference type="InterPro" id="IPR006683">
    <property type="entry name" value="Thioestr_dom"/>
</dbReference>
<protein>
    <recommendedName>
        <fullName evidence="1">Thioesterase domain-containing protein</fullName>
    </recommendedName>
</protein>
<accession>A0A6F8XGY5</accession>
<evidence type="ECO:0000259" key="1">
    <source>
        <dbReference type="Pfam" id="PF03061"/>
    </source>
</evidence>
<proteinExistence type="predicted"/>
<dbReference type="AlphaFoldDB" id="A0A6F8XGY5"/>
<organism evidence="2 3">
    <name type="scientific">Vreelandella aquamarina</name>
    <dbReference type="NCBI Taxonomy" id="77097"/>
    <lineage>
        <taxon>Bacteria</taxon>
        <taxon>Pseudomonadati</taxon>
        <taxon>Pseudomonadota</taxon>
        <taxon>Gammaproteobacteria</taxon>
        <taxon>Oceanospirillales</taxon>
        <taxon>Halomonadaceae</taxon>
        <taxon>Vreelandella</taxon>
    </lineage>
</organism>
<sequence>MSNPFIELVGAELVEQLPGQCLWRLDRRECHGNPHGSLHGGVISTLLDVACAYSGAIPLVPLKAVEANQRPATLSLTLQFLAKAKGNSFVAKGRRTGGGKRIFFAEAQLFSDDGTLVAMAMGSFCMQQADGLHATGEPANFDSI</sequence>
<evidence type="ECO:0000313" key="2">
    <source>
        <dbReference type="EMBL" id="BCB72617.1"/>
    </source>
</evidence>
<dbReference type="RefSeq" id="WP_172515343.1">
    <property type="nucleotide sequence ID" value="NZ_AP022869.1"/>
</dbReference>
<evidence type="ECO:0000313" key="3">
    <source>
        <dbReference type="Proteomes" id="UP000501053"/>
    </source>
</evidence>
<dbReference type="SUPFAM" id="SSF54637">
    <property type="entry name" value="Thioesterase/thiol ester dehydrase-isomerase"/>
    <property type="match status" value="1"/>
</dbReference>
<dbReference type="InterPro" id="IPR029069">
    <property type="entry name" value="HotDog_dom_sf"/>
</dbReference>
<gene>
    <name evidence="2" type="ORF">HMEPL2_29680</name>
</gene>